<dbReference type="AlphaFoldDB" id="A0A1H9MWU5"/>
<keyword evidence="1" id="KW-0418">Kinase</keyword>
<gene>
    <name evidence="1" type="ORF">SAMN05216548_11480</name>
</gene>
<evidence type="ECO:0000313" key="1">
    <source>
        <dbReference type="EMBL" id="SER27997.1"/>
    </source>
</evidence>
<name>A0A1H9MWU5_9HYPH</name>
<dbReference type="SUPFAM" id="SSF55874">
    <property type="entry name" value="ATPase domain of HSP90 chaperone/DNA topoisomerase II/histidine kinase"/>
    <property type="match status" value="1"/>
</dbReference>
<organism evidence="1 2">
    <name type="scientific">Faunimonas pinastri</name>
    <dbReference type="NCBI Taxonomy" id="1855383"/>
    <lineage>
        <taxon>Bacteria</taxon>
        <taxon>Pseudomonadati</taxon>
        <taxon>Pseudomonadota</taxon>
        <taxon>Alphaproteobacteria</taxon>
        <taxon>Hyphomicrobiales</taxon>
        <taxon>Afifellaceae</taxon>
        <taxon>Faunimonas</taxon>
    </lineage>
</organism>
<dbReference type="Proteomes" id="UP000199647">
    <property type="component" value="Unassembled WGS sequence"/>
</dbReference>
<accession>A0A1H9MWU5</accession>
<reference evidence="1 2" key="1">
    <citation type="submission" date="2016-10" db="EMBL/GenBank/DDBJ databases">
        <authorList>
            <person name="de Groot N.N."/>
        </authorList>
    </citation>
    <scope>NUCLEOTIDE SEQUENCE [LARGE SCALE GENOMIC DNA]</scope>
    <source>
        <strain evidence="1 2">A52C2</strain>
    </source>
</reference>
<dbReference type="GO" id="GO:0016301">
    <property type="term" value="F:kinase activity"/>
    <property type="evidence" value="ECO:0007669"/>
    <property type="project" value="UniProtKB-KW"/>
</dbReference>
<dbReference type="EMBL" id="FOFG01000014">
    <property type="protein sequence ID" value="SER27997.1"/>
    <property type="molecule type" value="Genomic_DNA"/>
</dbReference>
<dbReference type="InterPro" id="IPR036890">
    <property type="entry name" value="HATPase_C_sf"/>
</dbReference>
<protein>
    <submittedName>
        <fullName evidence="1">Histidine kinase-, DNA gyrase B-, and HSP90-like ATPase</fullName>
    </submittedName>
</protein>
<evidence type="ECO:0000313" key="2">
    <source>
        <dbReference type="Proteomes" id="UP000199647"/>
    </source>
</evidence>
<keyword evidence="1" id="KW-0808">Transferase</keyword>
<dbReference type="STRING" id="1855383.SAMN05216548_11480"/>
<proteinExistence type="predicted"/>
<sequence>MQVNALAENNNYAIVGGGAARNFQIAASAHAFKILSDALYRDKKLAVVREVVRNAIDAHIMVGQPDLPVKVTLTETALTIQDFGPGIADDRIEEIYATYFGSTKTADSTQTGGFGLGSKSPFAYTDHFTVASCHEGVKTIYAMHIGDESTGGLPAVRPMVSTPTDESGLTVTIPLTVERLLDHRLEFERIIKADARNSGIKVELNGELLNHYDYAELRKQGYGLVPNLQGIHVLYGNVLYPLRDSTELRTLQRQAEALCIDWMGLVVCAEPDTISVTPSREDLQMDDLTIATLKRVLRKLVHEVQAIGKRETNRVIEARLKNVTRLTLADFDFTGEKIDRRVHAGADEIAIAIAKTRTIKSADFGRYAVSRFPDHRREFARRYKKWPYPGTFRDEAIEQVRRRTLRVTGANHMGRLFYREKKTGRLLPIRKSDDSYGHQSPSDQQAMTQLHLVIAPNRETALKRGGVGYFLIDPKLGEAELKDIRERAAKHGMTTELLDRIKREKKPKPDPATVIDNKPKYLALADLAVSAYEKRAYVDRPKTLAEPAAFLAMSKYSHHDVPAVSFGATSQPQFCIRLLNKLVPATALITGIREQKKLLDSGARAIEDIILERLEKRLKKPRPEDVFMLMAAQCHEAIMHRDPESVLASELMLHSRRAAYAAFAEPYRASKGADACWDLILCASLLFRVKPGGSYSMAGNYNEECERQERFKKLVDAVLEKAEPRIRDLKERAKLTVRLAHLRPLAAVLKTPSFETTTESLEIILPLVEKAAKATTNQPKTETNAE</sequence>
<dbReference type="RefSeq" id="WP_092498558.1">
    <property type="nucleotide sequence ID" value="NZ_FOFG01000014.1"/>
</dbReference>
<keyword evidence="2" id="KW-1185">Reference proteome</keyword>
<dbReference type="OrthoDB" id="8430917at2"/>
<dbReference type="Pfam" id="PF13589">
    <property type="entry name" value="HATPase_c_3"/>
    <property type="match status" value="1"/>
</dbReference>
<dbReference type="Gene3D" id="3.30.565.10">
    <property type="entry name" value="Histidine kinase-like ATPase, C-terminal domain"/>
    <property type="match status" value="1"/>
</dbReference>